<name>A0A914ZH70_PARUN</name>
<dbReference type="AlphaFoldDB" id="A0A914ZH70"/>
<protein>
    <submittedName>
        <fullName evidence="3">Uncharacterized protein</fullName>
    </submittedName>
</protein>
<organism evidence="2 3">
    <name type="scientific">Parascaris univalens</name>
    <name type="common">Nematode worm</name>
    <dbReference type="NCBI Taxonomy" id="6257"/>
    <lineage>
        <taxon>Eukaryota</taxon>
        <taxon>Metazoa</taxon>
        <taxon>Ecdysozoa</taxon>
        <taxon>Nematoda</taxon>
        <taxon>Chromadorea</taxon>
        <taxon>Rhabditida</taxon>
        <taxon>Spirurina</taxon>
        <taxon>Ascaridomorpha</taxon>
        <taxon>Ascaridoidea</taxon>
        <taxon>Ascarididae</taxon>
        <taxon>Parascaris</taxon>
    </lineage>
</organism>
<proteinExistence type="predicted"/>
<evidence type="ECO:0000313" key="2">
    <source>
        <dbReference type="Proteomes" id="UP000887569"/>
    </source>
</evidence>
<keyword evidence="2" id="KW-1185">Reference proteome</keyword>
<accession>A0A914ZH70</accession>
<reference evidence="3" key="1">
    <citation type="submission" date="2022-11" db="UniProtKB">
        <authorList>
            <consortium name="WormBaseParasite"/>
        </authorList>
    </citation>
    <scope>IDENTIFICATION</scope>
</reference>
<dbReference type="WBParaSite" id="PgB04_g006_t01">
    <property type="protein sequence ID" value="PgB04_g006_t01"/>
    <property type="gene ID" value="PgB04_g006"/>
</dbReference>
<dbReference type="Proteomes" id="UP000887569">
    <property type="component" value="Unplaced"/>
</dbReference>
<sequence>DVPRKGCRKETAQRRNKASYDRGKVSPEGKDTGNI</sequence>
<evidence type="ECO:0000313" key="3">
    <source>
        <dbReference type="WBParaSite" id="PgB04_g006_t01"/>
    </source>
</evidence>
<feature type="region of interest" description="Disordered" evidence="1">
    <location>
        <begin position="1"/>
        <end position="35"/>
    </location>
</feature>
<evidence type="ECO:0000256" key="1">
    <source>
        <dbReference type="SAM" id="MobiDB-lite"/>
    </source>
</evidence>